<evidence type="ECO:0000256" key="3">
    <source>
        <dbReference type="ARBA" id="ARBA00023004"/>
    </source>
</evidence>
<name>A0AA41XIT4_9MICO</name>
<dbReference type="AlphaFoldDB" id="A0AA41XIT4"/>
<dbReference type="PANTHER" id="PTHR42988:SF2">
    <property type="entry name" value="CYCLIC NUCLEOTIDE PHOSPHODIESTERASE CBUA0032-RELATED"/>
    <property type="match status" value="1"/>
</dbReference>
<organism evidence="6 7">
    <name type="scientific">Herbiconiux oxytropis</name>
    <dbReference type="NCBI Taxonomy" id="2970915"/>
    <lineage>
        <taxon>Bacteria</taxon>
        <taxon>Bacillati</taxon>
        <taxon>Actinomycetota</taxon>
        <taxon>Actinomycetes</taxon>
        <taxon>Micrococcales</taxon>
        <taxon>Microbacteriaceae</taxon>
        <taxon>Herbiconiux</taxon>
    </lineage>
</organism>
<keyword evidence="7" id="KW-1185">Reference proteome</keyword>
<evidence type="ECO:0000259" key="5">
    <source>
        <dbReference type="Pfam" id="PF00149"/>
    </source>
</evidence>
<dbReference type="PANTHER" id="PTHR42988">
    <property type="entry name" value="PHOSPHOHYDROLASE"/>
    <property type="match status" value="1"/>
</dbReference>
<evidence type="ECO:0000256" key="2">
    <source>
        <dbReference type="ARBA" id="ARBA00022801"/>
    </source>
</evidence>
<dbReference type="InterPro" id="IPR029052">
    <property type="entry name" value="Metallo-depent_PP-like"/>
</dbReference>
<feature type="domain" description="Calcineurin-like phosphoesterase" evidence="5">
    <location>
        <begin position="16"/>
        <end position="209"/>
    </location>
</feature>
<evidence type="ECO:0000256" key="1">
    <source>
        <dbReference type="ARBA" id="ARBA00022723"/>
    </source>
</evidence>
<protein>
    <submittedName>
        <fullName evidence="6">Phosphodiesterase</fullName>
    </submittedName>
</protein>
<comment type="similarity">
    <text evidence="4">Belongs to the cyclic nucleotide phosphodiesterase class-III family.</text>
</comment>
<dbReference type="EMBL" id="JANLCK010000009">
    <property type="protein sequence ID" value="MCS5727215.1"/>
    <property type="molecule type" value="Genomic_DNA"/>
</dbReference>
<dbReference type="SUPFAM" id="SSF56300">
    <property type="entry name" value="Metallo-dependent phosphatases"/>
    <property type="match status" value="1"/>
</dbReference>
<dbReference type="InterPro" id="IPR050884">
    <property type="entry name" value="CNP_phosphodiesterase-III"/>
</dbReference>
<keyword evidence="1" id="KW-0479">Metal-binding</keyword>
<dbReference type="Pfam" id="PF00149">
    <property type="entry name" value="Metallophos"/>
    <property type="match status" value="1"/>
</dbReference>
<dbReference type="RefSeq" id="WP_259530191.1">
    <property type="nucleotide sequence ID" value="NZ_JANLCK010000009.1"/>
</dbReference>
<keyword evidence="2" id="KW-0378">Hydrolase</keyword>
<dbReference type="GO" id="GO:0004112">
    <property type="term" value="F:cyclic-nucleotide phosphodiesterase activity"/>
    <property type="evidence" value="ECO:0007669"/>
    <property type="project" value="InterPro"/>
</dbReference>
<comment type="caution">
    <text evidence="6">The sequence shown here is derived from an EMBL/GenBank/DDBJ whole genome shotgun (WGS) entry which is preliminary data.</text>
</comment>
<dbReference type="Gene3D" id="3.60.21.10">
    <property type="match status" value="1"/>
</dbReference>
<evidence type="ECO:0000313" key="6">
    <source>
        <dbReference type="EMBL" id="MCS5727215.1"/>
    </source>
</evidence>
<proteinExistence type="inferred from homology"/>
<evidence type="ECO:0000313" key="7">
    <source>
        <dbReference type="Proteomes" id="UP001165587"/>
    </source>
</evidence>
<gene>
    <name evidence="6" type="ORF">N1028_15045</name>
</gene>
<dbReference type="InterPro" id="IPR004843">
    <property type="entry name" value="Calcineurin-like_PHP"/>
</dbReference>
<evidence type="ECO:0000256" key="4">
    <source>
        <dbReference type="ARBA" id="ARBA00025742"/>
    </source>
</evidence>
<accession>A0AA41XIT4</accession>
<dbReference type="InterPro" id="IPR026575">
    <property type="entry name" value="GpdQ/CpdA-like"/>
</dbReference>
<keyword evidence="3" id="KW-0408">Iron</keyword>
<sequence length="338" mass="35822">MSIRTAEYPRPNHFLLHLSDTHLLAGGGKLYGVVDSEELLRSLFDEVEASGGRPEAIVFTGDLADKGEADAYSRLRAIVEPAAARLGAQVIWVMGNHDDRASFREGLLGEVPTDRSVDRVYDVNGLRVITLDSTVPGHHHGEISSDQLDWLAEELASPAPHGSILALHHPPVPSVLDLAVAVELRDQRGLAEVLEGSDVRSIIAGHLHYSTTATFAGIPVSVASATCYTQDLNVEVGGTKGRAGAQAFNLVHVYEHTVLHSVVPLGSHPALDHISAEETRRRLEAKGVMIADAVSPQVSPEPPLTLSMPLPLSLAATATAAALAATPAPEPELVPTDA</sequence>
<dbReference type="CDD" id="cd07402">
    <property type="entry name" value="MPP_GpdQ"/>
    <property type="match status" value="1"/>
</dbReference>
<reference evidence="6" key="1">
    <citation type="submission" date="2022-08" db="EMBL/GenBank/DDBJ databases">
        <authorList>
            <person name="Deng Y."/>
            <person name="Han X.-F."/>
            <person name="Zhang Y.-Q."/>
        </authorList>
    </citation>
    <scope>NUCLEOTIDE SEQUENCE</scope>
    <source>
        <strain evidence="6">CPCC 203407</strain>
    </source>
</reference>
<dbReference type="Proteomes" id="UP001165587">
    <property type="component" value="Unassembled WGS sequence"/>
</dbReference>
<dbReference type="GO" id="GO:0046872">
    <property type="term" value="F:metal ion binding"/>
    <property type="evidence" value="ECO:0007669"/>
    <property type="project" value="UniProtKB-KW"/>
</dbReference>